<feature type="chain" id="PRO_5034005640" description="RlpA-like protein double-psi beta-barrel domain-containing protein" evidence="2">
    <location>
        <begin position="24"/>
        <end position="140"/>
    </location>
</feature>
<dbReference type="InterPro" id="IPR036908">
    <property type="entry name" value="RlpA-like_sf"/>
</dbReference>
<feature type="signal peptide" evidence="2">
    <location>
        <begin position="1"/>
        <end position="23"/>
    </location>
</feature>
<proteinExistence type="predicted"/>
<dbReference type="AlphaFoldDB" id="A0A8H7QN29"/>
<evidence type="ECO:0000313" key="3">
    <source>
        <dbReference type="EMBL" id="KAG2194536.1"/>
    </source>
</evidence>
<accession>A0A8H7QN29</accession>
<keyword evidence="1 2" id="KW-0732">Signal</keyword>
<comment type="caution">
    <text evidence="3">The sequence shown here is derived from an EMBL/GenBank/DDBJ whole genome shotgun (WGS) entry which is preliminary data.</text>
</comment>
<evidence type="ECO:0000313" key="4">
    <source>
        <dbReference type="Proteomes" id="UP000603453"/>
    </source>
</evidence>
<dbReference type="PANTHER" id="PTHR31836:SF28">
    <property type="entry name" value="SRCR DOMAIN-CONTAINING PROTEIN-RELATED"/>
    <property type="match status" value="1"/>
</dbReference>
<dbReference type="OrthoDB" id="406505at2759"/>
<dbReference type="SUPFAM" id="SSF50685">
    <property type="entry name" value="Barwin-like endoglucanases"/>
    <property type="match status" value="1"/>
</dbReference>
<dbReference type="Proteomes" id="UP000603453">
    <property type="component" value="Unassembled WGS sequence"/>
</dbReference>
<gene>
    <name evidence="3" type="ORF">INT47_005740</name>
</gene>
<dbReference type="PANTHER" id="PTHR31836">
    <property type="match status" value="1"/>
</dbReference>
<protein>
    <recommendedName>
        <fullName evidence="5">RlpA-like protein double-psi beta-barrel domain-containing protein</fullName>
    </recommendedName>
</protein>
<evidence type="ECO:0000256" key="1">
    <source>
        <dbReference type="ARBA" id="ARBA00022729"/>
    </source>
</evidence>
<keyword evidence="4" id="KW-1185">Reference proteome</keyword>
<evidence type="ECO:0008006" key="5">
    <source>
        <dbReference type="Google" id="ProtNLM"/>
    </source>
</evidence>
<organism evidence="3 4">
    <name type="scientific">Mucor saturninus</name>
    <dbReference type="NCBI Taxonomy" id="64648"/>
    <lineage>
        <taxon>Eukaryota</taxon>
        <taxon>Fungi</taxon>
        <taxon>Fungi incertae sedis</taxon>
        <taxon>Mucoromycota</taxon>
        <taxon>Mucoromycotina</taxon>
        <taxon>Mucoromycetes</taxon>
        <taxon>Mucorales</taxon>
        <taxon>Mucorineae</taxon>
        <taxon>Mucoraceae</taxon>
        <taxon>Mucor</taxon>
    </lineage>
</organism>
<reference evidence="3" key="1">
    <citation type="submission" date="2020-12" db="EMBL/GenBank/DDBJ databases">
        <title>Metabolic potential, ecology and presence of endohyphal bacteria is reflected in genomic diversity of Mucoromycotina.</title>
        <authorList>
            <person name="Muszewska A."/>
            <person name="Okrasinska A."/>
            <person name="Steczkiewicz K."/>
            <person name="Drgas O."/>
            <person name="Orlowska M."/>
            <person name="Perlinska-Lenart U."/>
            <person name="Aleksandrzak-Piekarczyk T."/>
            <person name="Szatraj K."/>
            <person name="Zielenkiewicz U."/>
            <person name="Pilsyk S."/>
            <person name="Malc E."/>
            <person name="Mieczkowski P."/>
            <person name="Kruszewska J.S."/>
            <person name="Biernat P."/>
            <person name="Pawlowska J."/>
        </authorList>
    </citation>
    <scope>NUCLEOTIDE SEQUENCE</scope>
    <source>
        <strain evidence="3">WA0000017839</strain>
    </source>
</reference>
<evidence type="ECO:0000256" key="2">
    <source>
        <dbReference type="SAM" id="SignalP"/>
    </source>
</evidence>
<dbReference type="InterPro" id="IPR051477">
    <property type="entry name" value="Expansin_CellWall"/>
</dbReference>
<dbReference type="Gene3D" id="2.40.40.10">
    <property type="entry name" value="RlpA-like domain"/>
    <property type="match status" value="1"/>
</dbReference>
<name>A0A8H7QN29_9FUNG</name>
<dbReference type="EMBL" id="JAEPRD010000193">
    <property type="protein sequence ID" value="KAG2194536.1"/>
    <property type="molecule type" value="Genomic_DNA"/>
</dbReference>
<dbReference type="CDD" id="cd22191">
    <property type="entry name" value="DPBB_RlpA_EXP_N-like"/>
    <property type="match status" value="1"/>
</dbReference>
<sequence length="140" mass="15125">MNKILNLVFILISLFALVQHTESLPLDLGRTTKNILAILGIATFYDVEAGLGSCGIQSSASEFVVAVNHEQMGNEVNPNNNPRCKQQVKIDGPKGKSVMADIVDTCPGCNYGCLDMSTSLFQEVCGGLELGICKIKWTFV</sequence>